<dbReference type="AlphaFoldDB" id="A0A2B4R9H0"/>
<dbReference type="PROSITE" id="PS51192">
    <property type="entry name" value="HELICASE_ATP_BIND_1"/>
    <property type="match status" value="1"/>
</dbReference>
<dbReference type="Pfam" id="PF00270">
    <property type="entry name" value="DEAD"/>
    <property type="match status" value="1"/>
</dbReference>
<comment type="similarity">
    <text evidence="1">Belongs to the helicase family. RecQ subfamily.</text>
</comment>
<evidence type="ECO:0000256" key="2">
    <source>
        <dbReference type="ARBA" id="ARBA00023125"/>
    </source>
</evidence>
<dbReference type="InterPro" id="IPR011545">
    <property type="entry name" value="DEAD/DEAH_box_helicase_dom"/>
</dbReference>
<dbReference type="Proteomes" id="UP000225706">
    <property type="component" value="Unassembled WGS sequence"/>
</dbReference>
<dbReference type="GO" id="GO:0005737">
    <property type="term" value="C:cytoplasm"/>
    <property type="evidence" value="ECO:0007669"/>
    <property type="project" value="TreeGrafter"/>
</dbReference>
<dbReference type="InterPro" id="IPR027417">
    <property type="entry name" value="P-loop_NTPase"/>
</dbReference>
<dbReference type="OrthoDB" id="5979958at2759"/>
<dbReference type="GO" id="GO:0003677">
    <property type="term" value="F:DNA binding"/>
    <property type="evidence" value="ECO:0007669"/>
    <property type="project" value="UniProtKB-KW"/>
</dbReference>
<dbReference type="InterPro" id="IPR014001">
    <property type="entry name" value="Helicase_ATP-bd"/>
</dbReference>
<keyword evidence="2" id="KW-0238">DNA-binding</keyword>
<accession>A0A2B4R9H0</accession>
<comment type="caution">
    <text evidence="6">The sequence shown here is derived from an EMBL/GenBank/DDBJ whole genome shotgun (WGS) entry which is preliminary data.</text>
</comment>
<keyword evidence="3" id="KW-0413">Isomerase</keyword>
<dbReference type="GO" id="GO:0000724">
    <property type="term" value="P:double-strand break repair via homologous recombination"/>
    <property type="evidence" value="ECO:0007669"/>
    <property type="project" value="TreeGrafter"/>
</dbReference>
<evidence type="ECO:0000256" key="3">
    <source>
        <dbReference type="ARBA" id="ARBA00023235"/>
    </source>
</evidence>
<evidence type="ECO:0000256" key="4">
    <source>
        <dbReference type="ARBA" id="ARBA00023242"/>
    </source>
</evidence>
<reference evidence="7" key="1">
    <citation type="journal article" date="2017" name="bioRxiv">
        <title>Comparative analysis of the genomes of Stylophora pistillata and Acropora digitifera provides evidence for extensive differences between species of corals.</title>
        <authorList>
            <person name="Voolstra C.R."/>
            <person name="Li Y."/>
            <person name="Liew Y.J."/>
            <person name="Baumgarten S."/>
            <person name="Zoccola D."/>
            <person name="Flot J.-F."/>
            <person name="Tambutte S."/>
            <person name="Allemand D."/>
            <person name="Aranda M."/>
        </authorList>
    </citation>
    <scope>NUCLEOTIDE SEQUENCE [LARGE SCALE GENOMIC DNA]</scope>
</reference>
<keyword evidence="6" id="KW-0067">ATP-binding</keyword>
<gene>
    <name evidence="6" type="primary">SGS1</name>
    <name evidence="6" type="ORF">AWC38_SpisGene22922</name>
</gene>
<evidence type="ECO:0000313" key="7">
    <source>
        <dbReference type="Proteomes" id="UP000225706"/>
    </source>
</evidence>
<evidence type="ECO:0000259" key="5">
    <source>
        <dbReference type="PROSITE" id="PS51192"/>
    </source>
</evidence>
<keyword evidence="6" id="KW-0347">Helicase</keyword>
<sequence>MMRGVGCGGGVSLYVGGEDSFVVVVDDLFCIVHAAVTNFDCVSVENSAELMIFGEVFVNQREEFMSDVSAGVLGERRVVPEDVVALAVLATLCVRCLSFQFRYRQKIKMAERRDVVLREACDHLSNNLKFALLKPDQRNAVDYLLKKDDVLAVLPTGYGKSLIFQLFAVAASTEGEERQTVLVICLLKSMEDQIAEAGIMGIPAASTKDISVDELRAAKFQLIFGSAETAIEKPFLDILKDNCSSLDRKLAAVVVDESHTVETWTGKRYCF</sequence>
<dbReference type="SUPFAM" id="SSF52540">
    <property type="entry name" value="P-loop containing nucleoside triphosphate hydrolases"/>
    <property type="match status" value="1"/>
</dbReference>
<keyword evidence="7" id="KW-1185">Reference proteome</keyword>
<feature type="domain" description="Helicase ATP-binding" evidence="5">
    <location>
        <begin position="141"/>
        <end position="271"/>
    </location>
</feature>
<proteinExistence type="inferred from homology"/>
<name>A0A2B4R9H0_STYPI</name>
<dbReference type="PANTHER" id="PTHR13710:SF153">
    <property type="entry name" value="RECQ-LIKE DNA HELICASE BLM"/>
    <property type="match status" value="1"/>
</dbReference>
<evidence type="ECO:0000256" key="1">
    <source>
        <dbReference type="ARBA" id="ARBA00005446"/>
    </source>
</evidence>
<dbReference type="PANTHER" id="PTHR13710">
    <property type="entry name" value="DNA HELICASE RECQ FAMILY MEMBER"/>
    <property type="match status" value="1"/>
</dbReference>
<dbReference type="EMBL" id="LSMT01001092">
    <property type="protein sequence ID" value="PFX13038.1"/>
    <property type="molecule type" value="Genomic_DNA"/>
</dbReference>
<dbReference type="STRING" id="50429.A0A2B4R9H0"/>
<keyword evidence="6" id="KW-0378">Hydrolase</keyword>
<dbReference type="GO" id="GO:0005634">
    <property type="term" value="C:nucleus"/>
    <property type="evidence" value="ECO:0007669"/>
    <property type="project" value="TreeGrafter"/>
</dbReference>
<dbReference type="GO" id="GO:0043138">
    <property type="term" value="F:3'-5' DNA helicase activity"/>
    <property type="evidence" value="ECO:0007669"/>
    <property type="project" value="TreeGrafter"/>
</dbReference>
<keyword evidence="4" id="KW-0539">Nucleus</keyword>
<evidence type="ECO:0000313" key="6">
    <source>
        <dbReference type="EMBL" id="PFX13038.1"/>
    </source>
</evidence>
<dbReference type="GO" id="GO:0009378">
    <property type="term" value="F:four-way junction helicase activity"/>
    <property type="evidence" value="ECO:0007669"/>
    <property type="project" value="TreeGrafter"/>
</dbReference>
<dbReference type="GO" id="GO:0005694">
    <property type="term" value="C:chromosome"/>
    <property type="evidence" value="ECO:0007669"/>
    <property type="project" value="TreeGrafter"/>
</dbReference>
<dbReference type="GO" id="GO:0005524">
    <property type="term" value="F:ATP binding"/>
    <property type="evidence" value="ECO:0007669"/>
    <property type="project" value="InterPro"/>
</dbReference>
<dbReference type="Gene3D" id="3.40.50.300">
    <property type="entry name" value="P-loop containing nucleotide triphosphate hydrolases"/>
    <property type="match status" value="1"/>
</dbReference>
<protein>
    <submittedName>
        <fullName evidence="6">ATP-dependent helicase SGS1</fullName>
    </submittedName>
</protein>
<keyword evidence="6" id="KW-0547">Nucleotide-binding</keyword>
<organism evidence="6 7">
    <name type="scientific">Stylophora pistillata</name>
    <name type="common">Smooth cauliflower coral</name>
    <dbReference type="NCBI Taxonomy" id="50429"/>
    <lineage>
        <taxon>Eukaryota</taxon>
        <taxon>Metazoa</taxon>
        <taxon>Cnidaria</taxon>
        <taxon>Anthozoa</taxon>
        <taxon>Hexacorallia</taxon>
        <taxon>Scleractinia</taxon>
        <taxon>Astrocoeniina</taxon>
        <taxon>Pocilloporidae</taxon>
        <taxon>Stylophora</taxon>
    </lineage>
</organism>